<comment type="caution">
    <text evidence="1">The sequence shown here is derived from an EMBL/GenBank/DDBJ whole genome shotgun (WGS) entry which is preliminary data.</text>
</comment>
<dbReference type="AlphaFoldDB" id="A0A811XTY0"/>
<dbReference type="EMBL" id="CAJHUB010000649">
    <property type="protein sequence ID" value="CAD7668383.1"/>
    <property type="molecule type" value="Genomic_DNA"/>
</dbReference>
<sequence>MGWGEGRLGPWAALAPQTPACSLANAGWHCREKSCGRFGPSRNHIPVPLGEPAVR</sequence>
<protein>
    <submittedName>
        <fullName evidence="1">(raccoon dog) hypothetical protein</fullName>
    </submittedName>
</protein>
<proteinExistence type="predicted"/>
<evidence type="ECO:0000313" key="2">
    <source>
        <dbReference type="Proteomes" id="UP000645828"/>
    </source>
</evidence>
<name>A0A811XTY0_NYCPR</name>
<gene>
    <name evidence="1" type="ORF">NYPRO_LOCUS1623</name>
</gene>
<reference evidence="1" key="1">
    <citation type="submission" date="2020-12" db="EMBL/GenBank/DDBJ databases">
        <authorList>
            <consortium name="Molecular Ecology Group"/>
        </authorList>
    </citation>
    <scope>NUCLEOTIDE SEQUENCE</scope>
    <source>
        <strain evidence="1">TBG_1078</strain>
    </source>
</reference>
<evidence type="ECO:0000313" key="1">
    <source>
        <dbReference type="EMBL" id="CAD7668383.1"/>
    </source>
</evidence>
<organism evidence="1 2">
    <name type="scientific">Nyctereutes procyonoides</name>
    <name type="common">Raccoon dog</name>
    <name type="synonym">Canis procyonoides</name>
    <dbReference type="NCBI Taxonomy" id="34880"/>
    <lineage>
        <taxon>Eukaryota</taxon>
        <taxon>Metazoa</taxon>
        <taxon>Chordata</taxon>
        <taxon>Craniata</taxon>
        <taxon>Vertebrata</taxon>
        <taxon>Euteleostomi</taxon>
        <taxon>Mammalia</taxon>
        <taxon>Eutheria</taxon>
        <taxon>Laurasiatheria</taxon>
        <taxon>Carnivora</taxon>
        <taxon>Caniformia</taxon>
        <taxon>Canidae</taxon>
        <taxon>Nyctereutes</taxon>
    </lineage>
</organism>
<dbReference type="Proteomes" id="UP000645828">
    <property type="component" value="Unassembled WGS sequence"/>
</dbReference>
<keyword evidence="2" id="KW-1185">Reference proteome</keyword>
<accession>A0A811XTY0</accession>